<sequence>MAAHRQVCGHTCVRPYLAAHRRMRNHRRTDPDAVNRAVGLAPDHASERQLA</sequence>
<evidence type="ECO:0000313" key="1">
    <source>
        <dbReference type="EMBL" id="OOK79101.1"/>
    </source>
</evidence>
<organism evidence="1 2">
    <name type="scientific">Mycobacterium kansasii</name>
    <dbReference type="NCBI Taxonomy" id="1768"/>
    <lineage>
        <taxon>Bacteria</taxon>
        <taxon>Bacillati</taxon>
        <taxon>Actinomycetota</taxon>
        <taxon>Actinomycetes</taxon>
        <taxon>Mycobacteriales</taxon>
        <taxon>Mycobacteriaceae</taxon>
        <taxon>Mycobacterium</taxon>
    </lineage>
</organism>
<comment type="caution">
    <text evidence="1">The sequence shown here is derived from an EMBL/GenBank/DDBJ whole genome shotgun (WGS) entry which is preliminary data.</text>
</comment>
<dbReference type="EMBL" id="MVBM01000002">
    <property type="protein sequence ID" value="OOK79101.1"/>
    <property type="molecule type" value="Genomic_DNA"/>
</dbReference>
<gene>
    <name evidence="1" type="ORF">BZL30_2724</name>
</gene>
<name>A0A1V3XKV6_MYCKA</name>
<dbReference type="AlphaFoldDB" id="A0A1V3XKV6"/>
<accession>A0A1V3XKV6</accession>
<dbReference type="Proteomes" id="UP000189229">
    <property type="component" value="Unassembled WGS sequence"/>
</dbReference>
<protein>
    <submittedName>
        <fullName evidence="1">Uncharacterized protein</fullName>
    </submittedName>
</protein>
<proteinExistence type="predicted"/>
<evidence type="ECO:0000313" key="2">
    <source>
        <dbReference type="Proteomes" id="UP000189229"/>
    </source>
</evidence>
<reference evidence="1 2" key="1">
    <citation type="submission" date="2017-02" db="EMBL/GenBank/DDBJ databases">
        <title>Complete genome sequences of Mycobacterium kansasii strains isolated from rhesus macaques.</title>
        <authorList>
            <person name="Panda A."/>
            <person name="Nagaraj S."/>
            <person name="Zhao X."/>
            <person name="Tettelin H."/>
            <person name="Detolla L.J."/>
        </authorList>
    </citation>
    <scope>NUCLEOTIDE SEQUENCE [LARGE SCALE GENOMIC DNA]</scope>
    <source>
        <strain evidence="1 2">11-3813</strain>
    </source>
</reference>